<evidence type="ECO:0000256" key="3">
    <source>
        <dbReference type="ARBA" id="ARBA00022771"/>
    </source>
</evidence>
<evidence type="ECO:0000256" key="5">
    <source>
        <dbReference type="PROSITE-ProRule" id="PRU00042"/>
    </source>
</evidence>
<dbReference type="GO" id="GO:0008270">
    <property type="term" value="F:zinc ion binding"/>
    <property type="evidence" value="ECO:0007669"/>
    <property type="project" value="UniProtKB-KW"/>
</dbReference>
<accession>A0A1B7NTT2</accession>
<keyword evidence="3 5" id="KW-0863">Zinc-finger</keyword>
<dbReference type="PROSITE" id="PS50157">
    <property type="entry name" value="ZINC_FINGER_C2H2_2"/>
    <property type="match status" value="2"/>
</dbReference>
<evidence type="ECO:0000313" key="8">
    <source>
        <dbReference type="EMBL" id="OAX80017.1"/>
    </source>
</evidence>
<sequence length="364" mass="39932">MNGKRPPASANTSQAGISGFVSGNLASLDLTRPEEQMYGEPGNDRLFQECCTASNTANREWIRDQRPLRSRNCGGGEIIWLDERLTDRLPNSPDTSNLVHCLSAGLQDRSSADHAILGGPGRPIRGEHLQHTTSYVHPPGRVGYDFEYEAGVISNSTSPCDLEGRGSPWLARMAEEIGEIESGLGLPSAGFCSTVGGMAHTAVPNSPYAGTRRAKDSSWGYNSNGCYASPPHSPDPGQQIQEWPKESLDQMKPRQQRTHDLASIPPTIPAPLFKCDAPGCDGRFKRQEHLKRHLKSHTNEKPHVCWVPDCNKSFSRNDNLKVHYATTHGKKGGRNRYVATLDEGSSDYDPNFRGSLTSDGRPMR</sequence>
<dbReference type="SUPFAM" id="SSF57667">
    <property type="entry name" value="beta-beta-alpha zinc fingers"/>
    <property type="match status" value="1"/>
</dbReference>
<dbReference type="InterPro" id="IPR036236">
    <property type="entry name" value="Znf_C2H2_sf"/>
</dbReference>
<feature type="region of interest" description="Disordered" evidence="6">
    <location>
        <begin position="341"/>
        <end position="364"/>
    </location>
</feature>
<evidence type="ECO:0000256" key="6">
    <source>
        <dbReference type="SAM" id="MobiDB-lite"/>
    </source>
</evidence>
<evidence type="ECO:0000259" key="7">
    <source>
        <dbReference type="PROSITE" id="PS50157"/>
    </source>
</evidence>
<gene>
    <name evidence="8" type="ORF">ACJ72_05652</name>
</gene>
<dbReference type="AlphaFoldDB" id="A0A1B7NTT2"/>
<name>A0A1B7NTT2_9EURO</name>
<evidence type="ECO:0000256" key="2">
    <source>
        <dbReference type="ARBA" id="ARBA00022737"/>
    </source>
</evidence>
<keyword evidence="9" id="KW-1185">Reference proteome</keyword>
<dbReference type="PANTHER" id="PTHR23235">
    <property type="entry name" value="KRUEPPEL-LIKE TRANSCRIPTION FACTOR"/>
    <property type="match status" value="1"/>
</dbReference>
<evidence type="ECO:0000256" key="1">
    <source>
        <dbReference type="ARBA" id="ARBA00022723"/>
    </source>
</evidence>
<evidence type="ECO:0000313" key="9">
    <source>
        <dbReference type="Proteomes" id="UP000091918"/>
    </source>
</evidence>
<keyword evidence="1" id="KW-0479">Metal-binding</keyword>
<protein>
    <recommendedName>
        <fullName evidence="7">C2H2-type domain-containing protein</fullName>
    </recommendedName>
</protein>
<keyword evidence="2" id="KW-0677">Repeat</keyword>
<feature type="domain" description="C2H2-type" evidence="7">
    <location>
        <begin position="273"/>
        <end position="302"/>
    </location>
</feature>
<feature type="domain" description="C2H2-type" evidence="7">
    <location>
        <begin position="303"/>
        <end position="328"/>
    </location>
</feature>
<dbReference type="Gene3D" id="3.30.160.60">
    <property type="entry name" value="Classic Zinc Finger"/>
    <property type="match status" value="2"/>
</dbReference>
<dbReference type="OrthoDB" id="654211at2759"/>
<dbReference type="SMART" id="SM00355">
    <property type="entry name" value="ZnF_C2H2"/>
    <property type="match status" value="2"/>
</dbReference>
<keyword evidence="4" id="KW-0862">Zinc</keyword>
<dbReference type="STRING" id="1658172.A0A1B7NTT2"/>
<dbReference type="Proteomes" id="UP000091918">
    <property type="component" value="Unassembled WGS sequence"/>
</dbReference>
<dbReference type="Pfam" id="PF00096">
    <property type="entry name" value="zf-C2H2"/>
    <property type="match status" value="2"/>
</dbReference>
<reference evidence="8 9" key="1">
    <citation type="submission" date="2015-07" db="EMBL/GenBank/DDBJ databases">
        <title>Emmonsia species relationships and genome sequence.</title>
        <authorList>
            <person name="Cuomo C.A."/>
            <person name="Schwartz I.S."/>
            <person name="Kenyon C."/>
            <person name="de Hoog G.S."/>
            <person name="Govender N.P."/>
            <person name="Botha A."/>
            <person name="Moreno L."/>
            <person name="de Vries M."/>
            <person name="Munoz J.F."/>
            <person name="Stielow J.B."/>
        </authorList>
    </citation>
    <scope>NUCLEOTIDE SEQUENCE [LARGE SCALE GENOMIC DNA]</scope>
    <source>
        <strain evidence="8 9">CBS 136260</strain>
    </source>
</reference>
<dbReference type="EMBL" id="LGUA01000819">
    <property type="protein sequence ID" value="OAX80017.1"/>
    <property type="molecule type" value="Genomic_DNA"/>
</dbReference>
<organism evidence="8 9">
    <name type="scientific">Emergomyces africanus</name>
    <dbReference type="NCBI Taxonomy" id="1955775"/>
    <lineage>
        <taxon>Eukaryota</taxon>
        <taxon>Fungi</taxon>
        <taxon>Dikarya</taxon>
        <taxon>Ascomycota</taxon>
        <taxon>Pezizomycotina</taxon>
        <taxon>Eurotiomycetes</taxon>
        <taxon>Eurotiomycetidae</taxon>
        <taxon>Onygenales</taxon>
        <taxon>Ajellomycetaceae</taxon>
        <taxon>Emergomyces</taxon>
    </lineage>
</organism>
<dbReference type="PROSITE" id="PS00028">
    <property type="entry name" value="ZINC_FINGER_C2H2_1"/>
    <property type="match status" value="2"/>
</dbReference>
<evidence type="ECO:0000256" key="4">
    <source>
        <dbReference type="ARBA" id="ARBA00022833"/>
    </source>
</evidence>
<dbReference type="FunFam" id="3.30.160.60:FF:000100">
    <property type="entry name" value="Zinc finger 45-like"/>
    <property type="match status" value="1"/>
</dbReference>
<comment type="caution">
    <text evidence="8">The sequence shown here is derived from an EMBL/GenBank/DDBJ whole genome shotgun (WGS) entry which is preliminary data.</text>
</comment>
<proteinExistence type="predicted"/>
<dbReference type="InterPro" id="IPR013087">
    <property type="entry name" value="Znf_C2H2_type"/>
</dbReference>